<organism evidence="2 3">
    <name type="scientific">Hyaloscypha variabilis (strain UAMH 11265 / GT02V1 / F)</name>
    <name type="common">Meliniomyces variabilis</name>
    <dbReference type="NCBI Taxonomy" id="1149755"/>
    <lineage>
        <taxon>Eukaryota</taxon>
        <taxon>Fungi</taxon>
        <taxon>Dikarya</taxon>
        <taxon>Ascomycota</taxon>
        <taxon>Pezizomycotina</taxon>
        <taxon>Leotiomycetes</taxon>
        <taxon>Helotiales</taxon>
        <taxon>Hyaloscyphaceae</taxon>
        <taxon>Hyaloscypha</taxon>
        <taxon>Hyaloscypha variabilis</taxon>
    </lineage>
</organism>
<dbReference type="GO" id="GO:0016787">
    <property type="term" value="F:hydrolase activity"/>
    <property type="evidence" value="ECO:0007669"/>
    <property type="project" value="UniProtKB-KW"/>
</dbReference>
<dbReference type="InterPro" id="IPR029058">
    <property type="entry name" value="AB_hydrolase_fold"/>
</dbReference>
<protein>
    <submittedName>
        <fullName evidence="2">Alpha/beta-hydrolase</fullName>
    </submittedName>
</protein>
<dbReference type="SUPFAM" id="SSF53474">
    <property type="entry name" value="alpha/beta-Hydrolases"/>
    <property type="match status" value="1"/>
</dbReference>
<feature type="domain" description="AB hydrolase-1" evidence="1">
    <location>
        <begin position="7"/>
        <end position="268"/>
    </location>
</feature>
<dbReference type="STRING" id="1149755.A0A2J6S193"/>
<dbReference type="Gene3D" id="3.40.50.1820">
    <property type="entry name" value="alpha/beta hydrolase"/>
    <property type="match status" value="1"/>
</dbReference>
<reference evidence="2 3" key="1">
    <citation type="submission" date="2016-04" db="EMBL/GenBank/DDBJ databases">
        <title>A degradative enzymes factory behind the ericoid mycorrhizal symbiosis.</title>
        <authorList>
            <consortium name="DOE Joint Genome Institute"/>
            <person name="Martino E."/>
            <person name="Morin E."/>
            <person name="Grelet G."/>
            <person name="Kuo A."/>
            <person name="Kohler A."/>
            <person name="Daghino S."/>
            <person name="Barry K."/>
            <person name="Choi C."/>
            <person name="Cichocki N."/>
            <person name="Clum A."/>
            <person name="Copeland A."/>
            <person name="Hainaut M."/>
            <person name="Haridas S."/>
            <person name="Labutti K."/>
            <person name="Lindquist E."/>
            <person name="Lipzen A."/>
            <person name="Khouja H.-R."/>
            <person name="Murat C."/>
            <person name="Ohm R."/>
            <person name="Olson A."/>
            <person name="Spatafora J."/>
            <person name="Veneault-Fourrey C."/>
            <person name="Henrissat B."/>
            <person name="Grigoriev I."/>
            <person name="Martin F."/>
            <person name="Perotto S."/>
        </authorList>
    </citation>
    <scope>NUCLEOTIDE SEQUENCE [LARGE SCALE GENOMIC DNA]</scope>
    <source>
        <strain evidence="2 3">F</strain>
    </source>
</reference>
<dbReference type="PANTHER" id="PTHR37017">
    <property type="entry name" value="AB HYDROLASE-1 DOMAIN-CONTAINING PROTEIN-RELATED"/>
    <property type="match status" value="1"/>
</dbReference>
<dbReference type="InterPro" id="IPR052897">
    <property type="entry name" value="Sec-Metab_Biosynth_Hydrolase"/>
</dbReference>
<dbReference type="Pfam" id="PF12697">
    <property type="entry name" value="Abhydrolase_6"/>
    <property type="match status" value="1"/>
</dbReference>
<name>A0A2J6S193_HYAVF</name>
<dbReference type="AlphaFoldDB" id="A0A2J6S193"/>
<dbReference type="OrthoDB" id="1263307at2759"/>
<sequence>MPSSFVVVLCHGSYHTPEPYQPFLTALKEHGIEVHCPQLPTSDLSKLNVGDVSNPNFNLEPPAGGYPQPFDNAKVIQSLLEQLIVRDGKNVVLFGHSSGGFVASEAAVPELQAKIRKEKGLKGGVVGIFYACAFVVPVGESIHSFFQPKDGSPPKPPHFCTFHKFGVNGLMSTNQAAKYFFNGLDDEKAKYYDSIMTASPILNTVLTKDVYPALPCVYLVTENDLTLPATYQEGMVALQNQREGVDIKVVRCQSGHSPQLTWTEGLVAEVLKFGREIL</sequence>
<accession>A0A2J6S193</accession>
<dbReference type="EMBL" id="KZ613941">
    <property type="protein sequence ID" value="PMD44543.1"/>
    <property type="molecule type" value="Genomic_DNA"/>
</dbReference>
<dbReference type="Proteomes" id="UP000235786">
    <property type="component" value="Unassembled WGS sequence"/>
</dbReference>
<evidence type="ECO:0000259" key="1">
    <source>
        <dbReference type="Pfam" id="PF12697"/>
    </source>
</evidence>
<proteinExistence type="predicted"/>
<dbReference type="InterPro" id="IPR000073">
    <property type="entry name" value="AB_hydrolase_1"/>
</dbReference>
<evidence type="ECO:0000313" key="3">
    <source>
        <dbReference type="Proteomes" id="UP000235786"/>
    </source>
</evidence>
<keyword evidence="3" id="KW-1185">Reference proteome</keyword>
<evidence type="ECO:0000313" key="2">
    <source>
        <dbReference type="EMBL" id="PMD44543.1"/>
    </source>
</evidence>
<dbReference type="PANTHER" id="PTHR37017:SF11">
    <property type="entry name" value="ESTERASE_LIPASE_THIOESTERASE DOMAIN-CONTAINING PROTEIN"/>
    <property type="match status" value="1"/>
</dbReference>
<keyword evidence="2" id="KW-0378">Hydrolase</keyword>
<gene>
    <name evidence="2" type="ORF">L207DRAFT_579480</name>
</gene>